<keyword evidence="3" id="KW-1185">Reference proteome</keyword>
<dbReference type="Proteomes" id="UP000002698">
    <property type="component" value="Chromosome"/>
</dbReference>
<evidence type="ECO:0000259" key="1">
    <source>
        <dbReference type="PROSITE" id="PS51340"/>
    </source>
</evidence>
<feature type="domain" description="MOSC" evidence="1">
    <location>
        <begin position="112"/>
        <end position="310"/>
    </location>
</feature>
<dbReference type="AlphaFoldDB" id="A0A1U7EYJ3"/>
<proteinExistence type="predicted"/>
<dbReference type="GO" id="GO:0030151">
    <property type="term" value="F:molybdenum ion binding"/>
    <property type="evidence" value="ECO:0007669"/>
    <property type="project" value="InterPro"/>
</dbReference>
<dbReference type="GO" id="GO:0003824">
    <property type="term" value="F:catalytic activity"/>
    <property type="evidence" value="ECO:0007669"/>
    <property type="project" value="InterPro"/>
</dbReference>
<dbReference type="GO" id="GO:0030170">
    <property type="term" value="F:pyridoxal phosphate binding"/>
    <property type="evidence" value="ECO:0007669"/>
    <property type="project" value="InterPro"/>
</dbReference>
<dbReference type="Pfam" id="PF03473">
    <property type="entry name" value="MOSC"/>
    <property type="match status" value="1"/>
</dbReference>
<sequence length="317" mass="34942">MNADALAADHPVVSPAAADPHLQTIARFPVKSLDAEYPETARLVPSGALFGDREWAILDRPPEAPYDPTAADVGGSGDYVNGKKTAAVHRLRSTFHSREDGGPAVTLRRHDDPVSDARRFRLYDGRTGGNRAGGDAQTECHADLDAWLSSYFDRPVSVRWDGGGQHDDRTFHGPTVVSTATLREVAAWFDITVESARRRFRANLEIGGVPPFWEDRLFTDEGRAVAVRVGEATIEGYHPCQRCVVPSRDPDTGEETAGFRETFIGRRRETLPPWTDCDRFDHPFRLMVNTRVPEESAGCDIRVGDAVEILGDRPVAP</sequence>
<evidence type="ECO:0000313" key="3">
    <source>
        <dbReference type="Proteomes" id="UP000002698"/>
    </source>
</evidence>
<dbReference type="PROSITE" id="PS51340">
    <property type="entry name" value="MOSC"/>
    <property type="match status" value="1"/>
</dbReference>
<dbReference type="InterPro" id="IPR005302">
    <property type="entry name" value="MoCF_Sase_C"/>
</dbReference>
<dbReference type="SUPFAM" id="SSF50800">
    <property type="entry name" value="PK beta-barrel domain-like"/>
    <property type="match status" value="1"/>
</dbReference>
<organism evidence="2 3">
    <name type="scientific">Natronomonas pharaonis (strain ATCC 35678 / DSM 2160 / CIP 103997 / JCM 8858 / NBRC 14720 / NCIMB 2260 / Gabara)</name>
    <name type="common">Halobacterium pharaonis</name>
    <dbReference type="NCBI Taxonomy" id="348780"/>
    <lineage>
        <taxon>Archaea</taxon>
        <taxon>Methanobacteriati</taxon>
        <taxon>Methanobacteriota</taxon>
        <taxon>Stenosarchaea group</taxon>
        <taxon>Halobacteria</taxon>
        <taxon>Halobacteriales</taxon>
        <taxon>Natronomonadaceae</taxon>
        <taxon>Natronomonas</taxon>
    </lineage>
</organism>
<reference evidence="2 3" key="1">
    <citation type="journal article" date="2005" name="Genome Res.">
        <title>Living with two extremes: conclusions from the genome sequence of Natronomonas pharaonis.</title>
        <authorList>
            <person name="Falb M."/>
            <person name="Pfeiffer F."/>
            <person name="Palm P."/>
            <person name="Rodewald K."/>
            <person name="Hickmann V."/>
            <person name="Tittor J."/>
            <person name="Oesterhelt D."/>
        </authorList>
    </citation>
    <scope>NUCLEOTIDE SEQUENCE [LARGE SCALE GENOMIC DNA]</scope>
    <source>
        <strain evidence="3">ATCC 35678 / DSM 2160 / CIP 103997 / JCM 8858 / NBRC 14720 / NCIMB 2260 / Gabara</strain>
    </source>
</reference>
<evidence type="ECO:0000313" key="2">
    <source>
        <dbReference type="EMBL" id="CAI50298.1"/>
    </source>
</evidence>
<accession>A0A1U7EYJ3</accession>
<dbReference type="GeneID" id="3702054"/>
<gene>
    <name evidence="2" type="ordered locus">NP_4414A</name>
</gene>
<dbReference type="EnsemblBacteria" id="CAI50298">
    <property type="protein sequence ID" value="CAI50298"/>
    <property type="gene ID" value="NP_4414A"/>
</dbReference>
<dbReference type="KEGG" id="nph:NP_4414A"/>
<dbReference type="OrthoDB" id="211216at2157"/>
<dbReference type="HOGENOM" id="CLU_1080164_0_0_2"/>
<protein>
    <submittedName>
        <fullName evidence="2">MOSC domain protein</fullName>
    </submittedName>
</protein>
<dbReference type="STRING" id="348780.NP_4414A"/>
<name>A0A1U7EYJ3_NATPD</name>
<dbReference type="InterPro" id="IPR011037">
    <property type="entry name" value="Pyrv_Knase-like_insert_dom_sf"/>
</dbReference>
<dbReference type="EMBL" id="CR936257">
    <property type="protein sequence ID" value="CAI50298.1"/>
    <property type="molecule type" value="Genomic_DNA"/>
</dbReference>
<dbReference type="RefSeq" id="WP_011323913.1">
    <property type="nucleotide sequence ID" value="NC_007426.1"/>
</dbReference>
<dbReference type="eggNOG" id="arCOG04766">
    <property type="taxonomic scope" value="Archaea"/>
</dbReference>